<reference evidence="1" key="1">
    <citation type="submission" date="2019-02" db="EMBL/GenBank/DDBJ databases">
        <title>Genomic characterization of isolates from hospital effluents in KZN, South Africa.</title>
        <authorList>
            <person name="Ntshobeni N."/>
            <person name="Allam M."/>
            <person name="Ismail A."/>
            <person name="Amoako D."/>
            <person name="Essack S."/>
            <person name="Chenia H."/>
        </authorList>
    </citation>
    <scope>NUCLEOTIDE SEQUENCE</scope>
    <source>
        <strain evidence="1">AFE97_S1</strain>
    </source>
</reference>
<sequence>MVDIMKKWLSSIFGQKQSGYPCVWDTNKPSIYQQLLPWQEQLSPLPESLSELPNTPSVDDNQVRWANGAEDGVLGHHGGFGNSETDIHELYSLLKAAVEKGDKPSVNQFYQYVAQNTPISYIDDLIELIVKKQDLPAAKLAEFTDWLLHNSPDKNTVKLAIAFCVFFPSHERLNTLYTLAAHDEFTLYAIFPIHTIIESPEEYEVMWIKMAKRVEGWGRVQLIERLPEQLSEETRQWILTDGYMNQVMIEYTAWQCATYCHLADELETLSNITLLTAATHIIQALLDGGPARDIHDYEDAPRCCLNYLQQVKKHDYSLEYYFTVQGILEFFQKHNNQYDNSSDIISLAQLILDNPYWDTLINHGLNSHDSSLFRQATYVAKSRKQDVFPYLYEKQYTQPENNLWYELMQTDDIEKVKQVAALAEEQFALDEIATGPRDDLGIGSNYLPHGQLDFILQELHRFPGIGFPLIQCALQSPVVRNRNMALKALFSWKRETWTEGLEAFLANCYEVEPNQETKQRFDSLLKGLPFDDT</sequence>
<evidence type="ECO:0000313" key="1">
    <source>
        <dbReference type="EMBL" id="MBX6980083.1"/>
    </source>
</evidence>
<organism evidence="1 2">
    <name type="scientific">Providencia rettgeri</name>
    <dbReference type="NCBI Taxonomy" id="587"/>
    <lineage>
        <taxon>Bacteria</taxon>
        <taxon>Pseudomonadati</taxon>
        <taxon>Pseudomonadota</taxon>
        <taxon>Gammaproteobacteria</taxon>
        <taxon>Enterobacterales</taxon>
        <taxon>Morganellaceae</taxon>
        <taxon>Providencia</taxon>
    </lineage>
</organism>
<evidence type="ECO:0008006" key="3">
    <source>
        <dbReference type="Google" id="ProtNLM"/>
    </source>
</evidence>
<evidence type="ECO:0000313" key="2">
    <source>
        <dbReference type="Proteomes" id="UP000824410"/>
    </source>
</evidence>
<dbReference type="Proteomes" id="UP000824410">
    <property type="component" value="Unassembled WGS sequence"/>
</dbReference>
<proteinExistence type="predicted"/>
<comment type="caution">
    <text evidence="1">The sequence shown here is derived from an EMBL/GenBank/DDBJ whole genome shotgun (WGS) entry which is preliminary data.</text>
</comment>
<dbReference type="EMBL" id="SHDO01000008">
    <property type="protein sequence ID" value="MBX6980083.1"/>
    <property type="molecule type" value="Genomic_DNA"/>
</dbReference>
<accession>A0AAP2JWQ8</accession>
<gene>
    <name evidence="1" type="ORF">EX242_07400</name>
</gene>
<name>A0AAP2JWQ8_PRORE</name>
<dbReference type="AlphaFoldDB" id="A0AAP2JWQ8"/>
<protein>
    <recommendedName>
        <fullName evidence="3">Limonene hydroxylase</fullName>
    </recommendedName>
</protein>